<dbReference type="FunCoup" id="A0A395JNI6">
    <property type="interactions" value="130"/>
</dbReference>
<dbReference type="OrthoDB" id="9793746at2"/>
<dbReference type="InParanoid" id="A0A395JNI6"/>
<comment type="similarity">
    <text evidence="1">Belongs to the E.coli NlpD/Haemophilus LppB family.</text>
</comment>
<organism evidence="4 5">
    <name type="scientific">Arenicella xantha</name>
    <dbReference type="NCBI Taxonomy" id="644221"/>
    <lineage>
        <taxon>Bacteria</taxon>
        <taxon>Pseudomonadati</taxon>
        <taxon>Pseudomonadota</taxon>
        <taxon>Gammaproteobacteria</taxon>
        <taxon>Arenicellales</taxon>
        <taxon>Arenicellaceae</taxon>
        <taxon>Arenicella</taxon>
    </lineage>
</organism>
<dbReference type="PANTHER" id="PTHR21666:SF263">
    <property type="entry name" value="MUREIN HYDROLASE ACTIVATOR NLPD"/>
    <property type="match status" value="1"/>
</dbReference>
<feature type="compositionally biased region" description="Low complexity" evidence="2">
    <location>
        <begin position="132"/>
        <end position="143"/>
    </location>
</feature>
<feature type="domain" description="LysM" evidence="3">
    <location>
        <begin position="46"/>
        <end position="90"/>
    </location>
</feature>
<dbReference type="InterPro" id="IPR018392">
    <property type="entry name" value="LysM"/>
</dbReference>
<dbReference type="GO" id="GO:0004222">
    <property type="term" value="F:metalloendopeptidase activity"/>
    <property type="evidence" value="ECO:0007669"/>
    <property type="project" value="TreeGrafter"/>
</dbReference>
<dbReference type="PROSITE" id="PS51782">
    <property type="entry name" value="LYSM"/>
    <property type="match status" value="1"/>
</dbReference>
<dbReference type="SMART" id="SM00257">
    <property type="entry name" value="LysM"/>
    <property type="match status" value="1"/>
</dbReference>
<comment type="caution">
    <text evidence="4">The sequence shown here is derived from an EMBL/GenBank/DDBJ whole genome shotgun (WGS) entry which is preliminary data.</text>
</comment>
<dbReference type="Gene3D" id="2.70.70.10">
    <property type="entry name" value="Glucose Permease (Domain IIA)"/>
    <property type="match status" value="1"/>
</dbReference>
<evidence type="ECO:0000256" key="1">
    <source>
        <dbReference type="ARBA" id="ARBA00038420"/>
    </source>
</evidence>
<dbReference type="EMBL" id="QNRT01000002">
    <property type="protein sequence ID" value="RBP51367.1"/>
    <property type="molecule type" value="Genomic_DNA"/>
</dbReference>
<evidence type="ECO:0000313" key="5">
    <source>
        <dbReference type="Proteomes" id="UP000253083"/>
    </source>
</evidence>
<dbReference type="PANTHER" id="PTHR21666">
    <property type="entry name" value="PEPTIDASE-RELATED"/>
    <property type="match status" value="1"/>
</dbReference>
<protein>
    <submittedName>
        <fullName evidence="4">Lipoprotein NlpD</fullName>
    </submittedName>
</protein>
<gene>
    <name evidence="4" type="ORF">DFR28_102787</name>
</gene>
<dbReference type="GO" id="GO:0009279">
    <property type="term" value="C:cell outer membrane"/>
    <property type="evidence" value="ECO:0007669"/>
    <property type="project" value="TreeGrafter"/>
</dbReference>
<name>A0A395JNI6_9GAMM</name>
<keyword evidence="4" id="KW-0449">Lipoprotein</keyword>
<dbReference type="Pfam" id="PF01476">
    <property type="entry name" value="LysM"/>
    <property type="match status" value="1"/>
</dbReference>
<dbReference type="InterPro" id="IPR036779">
    <property type="entry name" value="LysM_dom_sf"/>
</dbReference>
<sequence>MPRYRSLTICIVFALLAACKPPTKVAVEERKVTTVRQETERLGGQLIRIVQPGDTLHGISFALGLNVNKLAAWNGIRDTSKLQVGQRIRLTEPIGFTSRPVAAANKPKASAKPVTRSAARAVDKPAQKKPVKPVATPPSSASKTVASKPKPSIKTTSQPKAVVKSGGQAWRWPTIGTVVGKFTAGRGHQGIDIRATRGQSVTAAKPGEIVYVGNSLKGYGNLIIIKHDEEFLSAYAHNQDIYVREGQTVRSQQKIATVGVNNQRIAALHFQIRREGQPVDPLKHLPPR</sequence>
<accession>A0A395JNI6</accession>
<dbReference type="CDD" id="cd00118">
    <property type="entry name" value="LysM"/>
    <property type="match status" value="1"/>
</dbReference>
<dbReference type="CDD" id="cd12797">
    <property type="entry name" value="M23_peptidase"/>
    <property type="match status" value="1"/>
</dbReference>
<dbReference type="InterPro" id="IPR011055">
    <property type="entry name" value="Dup_hybrid_motif"/>
</dbReference>
<dbReference type="Gene3D" id="3.10.350.10">
    <property type="entry name" value="LysM domain"/>
    <property type="match status" value="1"/>
</dbReference>
<evidence type="ECO:0000259" key="3">
    <source>
        <dbReference type="PROSITE" id="PS51782"/>
    </source>
</evidence>
<dbReference type="SUPFAM" id="SSF51261">
    <property type="entry name" value="Duplicated hybrid motif"/>
    <property type="match status" value="1"/>
</dbReference>
<dbReference type="AlphaFoldDB" id="A0A395JNI6"/>
<dbReference type="PROSITE" id="PS51257">
    <property type="entry name" value="PROKAR_LIPOPROTEIN"/>
    <property type="match status" value="1"/>
</dbReference>
<evidence type="ECO:0000313" key="4">
    <source>
        <dbReference type="EMBL" id="RBP51367.1"/>
    </source>
</evidence>
<evidence type="ECO:0000256" key="2">
    <source>
        <dbReference type="SAM" id="MobiDB-lite"/>
    </source>
</evidence>
<feature type="compositionally biased region" description="Low complexity" evidence="2">
    <location>
        <begin position="100"/>
        <end position="113"/>
    </location>
</feature>
<dbReference type="Proteomes" id="UP000253083">
    <property type="component" value="Unassembled WGS sequence"/>
</dbReference>
<dbReference type="Pfam" id="PF01551">
    <property type="entry name" value="Peptidase_M23"/>
    <property type="match status" value="1"/>
</dbReference>
<reference evidence="4 5" key="1">
    <citation type="submission" date="2018-06" db="EMBL/GenBank/DDBJ databases">
        <title>Genomic Encyclopedia of Type Strains, Phase IV (KMG-IV): sequencing the most valuable type-strain genomes for metagenomic binning, comparative biology and taxonomic classification.</title>
        <authorList>
            <person name="Goeker M."/>
        </authorList>
    </citation>
    <scope>NUCLEOTIDE SEQUENCE [LARGE SCALE GENOMIC DNA]</scope>
    <source>
        <strain evidence="4 5">DSM 24032</strain>
    </source>
</reference>
<dbReference type="InterPro" id="IPR016047">
    <property type="entry name" value="M23ase_b-sheet_dom"/>
</dbReference>
<dbReference type="InterPro" id="IPR050570">
    <property type="entry name" value="Cell_wall_metabolism_enzyme"/>
</dbReference>
<feature type="region of interest" description="Disordered" evidence="2">
    <location>
        <begin position="99"/>
        <end position="166"/>
    </location>
</feature>
<proteinExistence type="inferred from homology"/>
<keyword evidence="5" id="KW-1185">Reference proteome</keyword>
<dbReference type="GO" id="GO:0032153">
    <property type="term" value="C:cell division site"/>
    <property type="evidence" value="ECO:0007669"/>
    <property type="project" value="TreeGrafter"/>
</dbReference>